<keyword evidence="2" id="KW-1185">Reference proteome</keyword>
<dbReference type="Proteomes" id="UP000315343">
    <property type="component" value="Unassembled WGS sequence"/>
</dbReference>
<dbReference type="AlphaFoldDB" id="A0A562J8H6"/>
<dbReference type="PANTHER" id="PTHR37841">
    <property type="entry name" value="GLR2918 PROTEIN"/>
    <property type="match status" value="1"/>
</dbReference>
<dbReference type="PANTHER" id="PTHR37841:SF1">
    <property type="entry name" value="DUF3298 DOMAIN-CONTAINING PROTEIN"/>
    <property type="match status" value="1"/>
</dbReference>
<evidence type="ECO:0000313" key="2">
    <source>
        <dbReference type="Proteomes" id="UP000315343"/>
    </source>
</evidence>
<organism evidence="1 2">
    <name type="scientific">Sedimentibacter saalensis</name>
    <dbReference type="NCBI Taxonomy" id="130788"/>
    <lineage>
        <taxon>Bacteria</taxon>
        <taxon>Bacillati</taxon>
        <taxon>Bacillota</taxon>
        <taxon>Tissierellia</taxon>
        <taxon>Sedimentibacter</taxon>
    </lineage>
</organism>
<accession>A0A562J8H6</accession>
<dbReference type="RefSeq" id="WP_145083708.1">
    <property type="nucleotide sequence ID" value="NZ_VLKH01000006.1"/>
</dbReference>
<evidence type="ECO:0000313" key="1">
    <source>
        <dbReference type="EMBL" id="TWH79380.1"/>
    </source>
</evidence>
<dbReference type="EMBL" id="VLKH01000006">
    <property type="protein sequence ID" value="TWH79380.1"/>
    <property type="molecule type" value="Genomic_DNA"/>
</dbReference>
<dbReference type="SUPFAM" id="SSF69360">
    <property type="entry name" value="Cell wall binding repeat"/>
    <property type="match status" value="2"/>
</dbReference>
<protein>
    <submittedName>
        <fullName evidence="1">WG repeat protein</fullName>
    </submittedName>
</protein>
<gene>
    <name evidence="1" type="ORF">LY60_02358</name>
</gene>
<dbReference type="OrthoDB" id="210273at2"/>
<name>A0A562J8H6_9FIRM</name>
<proteinExistence type="predicted"/>
<dbReference type="Pfam" id="PF14903">
    <property type="entry name" value="WG_beta_rep"/>
    <property type="match status" value="7"/>
</dbReference>
<comment type="caution">
    <text evidence="1">The sequence shown here is derived from an EMBL/GenBank/DDBJ whole genome shotgun (WGS) entry which is preliminary data.</text>
</comment>
<reference evidence="1 2" key="1">
    <citation type="submission" date="2019-07" db="EMBL/GenBank/DDBJ databases">
        <title>Genomic Encyclopedia of Type Strains, Phase I: the one thousand microbial genomes (KMG-I) project.</title>
        <authorList>
            <person name="Kyrpides N."/>
        </authorList>
    </citation>
    <scope>NUCLEOTIDE SEQUENCE [LARGE SCALE GENOMIC DNA]</scope>
    <source>
        <strain evidence="1 2">DSM 13558</strain>
    </source>
</reference>
<dbReference type="InterPro" id="IPR032774">
    <property type="entry name" value="WG_beta_rep"/>
</dbReference>
<sequence>MSKKDSKHIVLLLFVIIILFLNGCEGESLDSAKDDVYVDDLLISRNDGKVMLLSINDEVLNEFDNITPILANGLIPVKIKGAWGYANKKGEVVINPEYIDVSPFLGKIAAVNIKGKIGFIDQKGNLIVEPQYQGVICYSEGLWTVDKNGLVGFVDESGNEVIKCQFILPDDAFPQAYKFADGIAAVYIDDGYALIDKKGNVVSEDIVDSFEAGRKLSNDGMIKFMKDGKYGFINAKDGKTAINALYDYADDFSNGLCCVALEGKWGCINKEGNYVIEPAFDYIGGFSEGMACVIIDEKYGFIDESGKVIIEPIYEDVADGFSDGLACVKSDGKYGVIDKEGKFVIQPIYESNITLSDGMGMFYENDKVGFIDAQGNIIIKPELDPNYVRHFSNGYAYVRLENIWRRINKNGEIVTTYGDESVDMEVNKSYSSFMATMKDLFDNDLDLVFGYDGFAIFYDSDTGYNGGIINRDGEIIIEPKYSVLERIIDNDALDKMLKLE</sequence>